<gene>
    <name evidence="2" type="ORF">sccontig008-12</name>
</gene>
<organism evidence="2">
    <name type="scientific">Streptomyces chromofuscus</name>
    <dbReference type="NCBI Taxonomy" id="42881"/>
    <lineage>
        <taxon>Bacteria</taxon>
        <taxon>Bacillati</taxon>
        <taxon>Actinomycetota</taxon>
        <taxon>Actinomycetes</taxon>
        <taxon>Kitasatosporales</taxon>
        <taxon>Streptomycetaceae</taxon>
        <taxon>Streptomyces</taxon>
    </lineage>
</organism>
<proteinExistence type="predicted"/>
<dbReference type="EMBL" id="JN671974">
    <property type="protein sequence ID" value="AEZ64520.1"/>
    <property type="molecule type" value="Genomic_DNA"/>
</dbReference>
<dbReference type="InterPro" id="IPR045991">
    <property type="entry name" value="DUF5947"/>
</dbReference>
<feature type="region of interest" description="Disordered" evidence="1">
    <location>
        <begin position="212"/>
        <end position="236"/>
    </location>
</feature>
<dbReference type="AlphaFoldDB" id="H6UNY5"/>
<evidence type="ECO:0000313" key="2">
    <source>
        <dbReference type="EMBL" id="AEZ64520.1"/>
    </source>
</evidence>
<protein>
    <submittedName>
        <fullName evidence="2">Uncharacterized protein</fullName>
    </submittedName>
</protein>
<name>H6UNY5_STRCW</name>
<dbReference type="Pfam" id="PF19372">
    <property type="entry name" value="DUF5947"/>
    <property type="match status" value="1"/>
</dbReference>
<accession>H6UNY5</accession>
<reference evidence="2" key="1">
    <citation type="journal article" date="2012" name="Appl. Environ. Microbiol.">
        <title>Identification of the Herboxidiene Biosynthetic Gene Cluster in Streptomyces chromofuscus ATCC 49982.</title>
        <authorList>
            <person name="Shao L."/>
            <person name="Zi J."/>
            <person name="Zeng J."/>
            <person name="Zhan J."/>
        </authorList>
    </citation>
    <scope>NUCLEOTIDE SEQUENCE</scope>
    <source>
        <strain evidence="2">A7847</strain>
    </source>
</reference>
<sequence>MSAPTGRSRSPVATLLRVTRNRPEPVTGERCEMCAAPVGADHQHVVNLESRGLMCSCRACYLLFTEDGAHLRYRAVPDRYLSFEGLPLDARAWDELQIPVGLAFLFRNSAQDRTVAFYPGPAGATESELPLDAWTTLVAAAPELAVVRADVEALLVRRTGRDGREGVASCHLVPIDACYELVGRLRTVWRGFDGGQEAHAAMDAFFERVRARSRPASPERTAAGTTTGATAAEVSS</sequence>
<evidence type="ECO:0000256" key="1">
    <source>
        <dbReference type="SAM" id="MobiDB-lite"/>
    </source>
</evidence>
<feature type="compositionally biased region" description="Low complexity" evidence="1">
    <location>
        <begin position="221"/>
        <end position="236"/>
    </location>
</feature>